<dbReference type="GO" id="GO:0004029">
    <property type="term" value="F:aldehyde dehydrogenase (NAD+) activity"/>
    <property type="evidence" value="ECO:0007669"/>
    <property type="project" value="TreeGrafter"/>
</dbReference>
<dbReference type="InterPro" id="IPR036291">
    <property type="entry name" value="NAD(P)-bd_dom_sf"/>
</dbReference>
<comment type="caution">
    <text evidence="2">The sequence shown here is derived from an EMBL/GenBank/DDBJ whole genome shotgun (WGS) entry which is preliminary data.</text>
</comment>
<dbReference type="Pfam" id="PF01370">
    <property type="entry name" value="Epimerase"/>
    <property type="match status" value="1"/>
</dbReference>
<keyword evidence="3" id="KW-1185">Reference proteome</keyword>
<protein>
    <submittedName>
        <fullName evidence="2">NAD-dependent epimerase/dehydratase family protein</fullName>
    </submittedName>
</protein>
<organism evidence="2 3">
    <name type="scientific">Sinomicrobium weinanense</name>
    <dbReference type="NCBI Taxonomy" id="2842200"/>
    <lineage>
        <taxon>Bacteria</taxon>
        <taxon>Pseudomonadati</taxon>
        <taxon>Bacteroidota</taxon>
        <taxon>Flavobacteriia</taxon>
        <taxon>Flavobacteriales</taxon>
        <taxon>Flavobacteriaceae</taxon>
        <taxon>Sinomicrobium</taxon>
    </lineage>
</organism>
<evidence type="ECO:0000313" key="2">
    <source>
        <dbReference type="EMBL" id="MBC9795629.1"/>
    </source>
</evidence>
<dbReference type="GO" id="GO:0005737">
    <property type="term" value="C:cytoplasm"/>
    <property type="evidence" value="ECO:0007669"/>
    <property type="project" value="TreeGrafter"/>
</dbReference>
<reference evidence="2 3" key="1">
    <citation type="submission" date="2020-09" db="EMBL/GenBank/DDBJ databases">
        <title>Sinomicrobium weinanense sp. nov., a halophilic bacteria isolated from saline-alkali soil.</title>
        <authorList>
            <person name="Wu P."/>
            <person name="Ren H."/>
            <person name="Mei Y."/>
            <person name="Liang Y."/>
            <person name="Chen Z."/>
        </authorList>
    </citation>
    <scope>NUCLEOTIDE SEQUENCE [LARGE SCALE GENOMIC DNA]</scope>
    <source>
        <strain evidence="2 3">FJxs</strain>
    </source>
</reference>
<dbReference type="RefSeq" id="WP_187964777.1">
    <property type="nucleotide sequence ID" value="NZ_JACVDC010000012.1"/>
</dbReference>
<proteinExistence type="predicted"/>
<dbReference type="PANTHER" id="PTHR48079:SF6">
    <property type="entry name" value="NAD(P)-BINDING DOMAIN-CONTAINING PROTEIN-RELATED"/>
    <property type="match status" value="1"/>
</dbReference>
<gene>
    <name evidence="2" type="ORF">IBL28_06605</name>
</gene>
<dbReference type="AlphaFoldDB" id="A0A926JQU8"/>
<dbReference type="SUPFAM" id="SSF51735">
    <property type="entry name" value="NAD(P)-binding Rossmann-fold domains"/>
    <property type="match status" value="1"/>
</dbReference>
<feature type="domain" description="NAD-dependent epimerase/dehydratase" evidence="1">
    <location>
        <begin position="6"/>
        <end position="220"/>
    </location>
</feature>
<dbReference type="InterPro" id="IPR001509">
    <property type="entry name" value="Epimerase_deHydtase"/>
</dbReference>
<dbReference type="Gene3D" id="3.40.50.720">
    <property type="entry name" value="NAD(P)-binding Rossmann-like Domain"/>
    <property type="match status" value="1"/>
</dbReference>
<evidence type="ECO:0000259" key="1">
    <source>
        <dbReference type="Pfam" id="PF01370"/>
    </source>
</evidence>
<dbReference type="EMBL" id="JACVDC010000012">
    <property type="protein sequence ID" value="MBC9795629.1"/>
    <property type="molecule type" value="Genomic_DNA"/>
</dbReference>
<dbReference type="InterPro" id="IPR051783">
    <property type="entry name" value="NAD(P)-dependent_oxidoreduct"/>
</dbReference>
<dbReference type="PANTHER" id="PTHR48079">
    <property type="entry name" value="PROTEIN YEEZ"/>
    <property type="match status" value="1"/>
</dbReference>
<evidence type="ECO:0000313" key="3">
    <source>
        <dbReference type="Proteomes" id="UP000653730"/>
    </source>
</evidence>
<accession>A0A926JQU8</accession>
<sequence length="327" mass="36485">MTEKTVLVTGANGFLGNHIARVLLQRGFRVIAMVRPASNISALNGLNCTICRGELHNTDDVTLAVKKADYVIHCASMTSQNTTDFTPYKKANFTSTELLVRACEQHHIRRFVLVSTANCFTNGTISDPGNEESGFMNWLKDSGYAYSKYLAQKYVLDKARKNSFPAVVVAPTFMTGPYDTRPSSGALMLYALKKKVLFYPKGGKSFVDVRAAAIATVNALTLGRTGECYLLSGTNLSYKAYFKKVLDVAGQRKWLIPIPGFTKTAFGLAHRIFPSKRLRLLKTHVRMLSLDNYFSNAKARKHLNMRDTDINESINNAVNWFKSEGYF</sequence>
<name>A0A926JQU8_9FLAO</name>
<dbReference type="Proteomes" id="UP000653730">
    <property type="component" value="Unassembled WGS sequence"/>
</dbReference>